<dbReference type="GeneID" id="107883058"/>
<reference evidence="1" key="2">
    <citation type="submission" date="2022-06" db="UniProtKB">
        <authorList>
            <consortium name="EnsemblMetazoa"/>
        </authorList>
    </citation>
    <scope>IDENTIFICATION</scope>
</reference>
<protein>
    <submittedName>
        <fullName evidence="1">Uncharacterized protein</fullName>
    </submittedName>
</protein>
<dbReference type="KEGG" id="api:107883058"/>
<dbReference type="AlphaFoldDB" id="A0A8R2JUS3"/>
<organism evidence="1 2">
    <name type="scientific">Acyrthosiphon pisum</name>
    <name type="common">Pea aphid</name>
    <dbReference type="NCBI Taxonomy" id="7029"/>
    <lineage>
        <taxon>Eukaryota</taxon>
        <taxon>Metazoa</taxon>
        <taxon>Ecdysozoa</taxon>
        <taxon>Arthropoda</taxon>
        <taxon>Hexapoda</taxon>
        <taxon>Insecta</taxon>
        <taxon>Pterygota</taxon>
        <taxon>Neoptera</taxon>
        <taxon>Paraneoptera</taxon>
        <taxon>Hemiptera</taxon>
        <taxon>Sternorrhyncha</taxon>
        <taxon>Aphidomorpha</taxon>
        <taxon>Aphidoidea</taxon>
        <taxon>Aphididae</taxon>
        <taxon>Macrosiphini</taxon>
        <taxon>Acyrthosiphon</taxon>
    </lineage>
</organism>
<sequence>MNIPKPKKPIDFFNNDDETLQQTPNILKPKITQKTHTEIQKGLMNIPKPKKPIDFFNNDDETLQQTPNILKPKKLIDFFNDNDDENLQINITEDCTVSSPEMFTEKNTTTDYSQGQDEHIMMCL</sequence>
<dbReference type="RefSeq" id="XP_029347908.1">
    <property type="nucleotide sequence ID" value="XM_029492048.1"/>
</dbReference>
<evidence type="ECO:0000313" key="2">
    <source>
        <dbReference type="Proteomes" id="UP000007819"/>
    </source>
</evidence>
<accession>A0A8R2JUS3</accession>
<dbReference type="OrthoDB" id="10506201at2759"/>
<dbReference type="EnsemblMetazoa" id="XM_029492048.1">
    <property type="protein sequence ID" value="XP_029347908.1"/>
    <property type="gene ID" value="LOC107883058"/>
</dbReference>
<keyword evidence="2" id="KW-1185">Reference proteome</keyword>
<reference evidence="2" key="1">
    <citation type="submission" date="2010-06" db="EMBL/GenBank/DDBJ databases">
        <authorList>
            <person name="Jiang H."/>
            <person name="Abraham K."/>
            <person name="Ali S."/>
            <person name="Alsbrooks S.L."/>
            <person name="Anim B.N."/>
            <person name="Anosike U.S."/>
            <person name="Attaway T."/>
            <person name="Bandaranaike D.P."/>
            <person name="Battles P.K."/>
            <person name="Bell S.N."/>
            <person name="Bell A.V."/>
            <person name="Beltran B."/>
            <person name="Bickham C."/>
            <person name="Bustamante Y."/>
            <person name="Caleb T."/>
            <person name="Canada A."/>
            <person name="Cardenas V."/>
            <person name="Carter K."/>
            <person name="Chacko J."/>
            <person name="Chandrabose M.N."/>
            <person name="Chavez D."/>
            <person name="Chavez A."/>
            <person name="Chen L."/>
            <person name="Chu H.-S."/>
            <person name="Claassen K.J."/>
            <person name="Cockrell R."/>
            <person name="Collins M."/>
            <person name="Cooper J.A."/>
            <person name="Cree A."/>
            <person name="Curry S.M."/>
            <person name="Da Y."/>
            <person name="Dao M.D."/>
            <person name="Das B."/>
            <person name="Davila M.-L."/>
            <person name="Davy-Carroll L."/>
            <person name="Denson S."/>
            <person name="Dinh H."/>
            <person name="Ebong V.E."/>
            <person name="Edwards J.R."/>
            <person name="Egan A."/>
            <person name="El-Daye J."/>
            <person name="Escobedo L."/>
            <person name="Fernandez S."/>
            <person name="Fernando P.R."/>
            <person name="Flagg N."/>
            <person name="Forbes L.D."/>
            <person name="Fowler R.G."/>
            <person name="Fu Q."/>
            <person name="Gabisi R.A."/>
            <person name="Ganer J."/>
            <person name="Garbino Pronczuk A."/>
            <person name="Garcia R.M."/>
            <person name="Garner T."/>
            <person name="Garrett T.E."/>
            <person name="Gonzalez D.A."/>
            <person name="Hamid H."/>
            <person name="Hawkins E.S."/>
            <person name="Hirani K."/>
            <person name="Hogues M.E."/>
            <person name="Hollins B."/>
            <person name="Hsiao C.-H."/>
            <person name="Jabil R."/>
            <person name="James M.L."/>
            <person name="Jhangiani S.N."/>
            <person name="Johnson B."/>
            <person name="Johnson Q."/>
            <person name="Joshi V."/>
            <person name="Kalu J.B."/>
            <person name="Kam C."/>
            <person name="Kashfia A."/>
            <person name="Keebler J."/>
            <person name="Kisamo H."/>
            <person name="Kovar C.L."/>
            <person name="Lago L.A."/>
            <person name="Lai C.-Y."/>
            <person name="Laidlaw J."/>
            <person name="Lara F."/>
            <person name="Le T.-K."/>
            <person name="Lee S.L."/>
            <person name="Legall F.H."/>
            <person name="Lemon S.J."/>
            <person name="Lewis L.R."/>
            <person name="Li B."/>
            <person name="Liu Y."/>
            <person name="Liu Y.-S."/>
            <person name="Lopez J."/>
            <person name="Lozado R.J."/>
            <person name="Lu J."/>
            <person name="Madu R.C."/>
            <person name="Maheshwari M."/>
            <person name="Maheshwari R."/>
            <person name="Malloy K."/>
            <person name="Martinez E."/>
            <person name="Mathew T."/>
            <person name="Mercado I.C."/>
            <person name="Mercado C."/>
            <person name="Meyer B."/>
            <person name="Montgomery K."/>
            <person name="Morgan M.B."/>
            <person name="Munidasa M."/>
            <person name="Nazareth L.V."/>
            <person name="Nelson J."/>
            <person name="Ng B.M."/>
            <person name="Nguyen N.B."/>
            <person name="Nguyen P.Q."/>
            <person name="Nguyen T."/>
            <person name="Obregon M."/>
            <person name="Okwuonu G.O."/>
            <person name="Onwere C.G."/>
            <person name="Orozco G."/>
            <person name="Parra A."/>
            <person name="Patel S."/>
            <person name="Patil S."/>
            <person name="Perez A."/>
            <person name="Perez Y."/>
            <person name="Pham C."/>
            <person name="Primus E.L."/>
            <person name="Pu L.-L."/>
            <person name="Puazo M."/>
            <person name="Qin X."/>
            <person name="Quiroz J.B."/>
            <person name="Reese J."/>
            <person name="Richards S."/>
            <person name="Rives C.M."/>
            <person name="Robberts R."/>
            <person name="Ruiz S.J."/>
            <person name="Ruiz M.J."/>
            <person name="Santibanez J."/>
            <person name="Schneider B.W."/>
            <person name="Sisson I."/>
            <person name="Smith M."/>
            <person name="Sodergren E."/>
            <person name="Song X.-Z."/>
            <person name="Song B.B."/>
            <person name="Summersgill H."/>
            <person name="Thelus R."/>
            <person name="Thornton R.D."/>
            <person name="Trejos Z.Y."/>
            <person name="Usmani K."/>
            <person name="Vattathil S."/>
            <person name="Villasana D."/>
            <person name="Walker D.L."/>
            <person name="Wang S."/>
            <person name="Wang K."/>
            <person name="White C.S."/>
            <person name="Williams A.C."/>
            <person name="Williamson J."/>
            <person name="Wilson K."/>
            <person name="Woghiren I.O."/>
            <person name="Woodworth J.R."/>
            <person name="Worley K.C."/>
            <person name="Wright R.A."/>
            <person name="Wu W."/>
            <person name="Young L."/>
            <person name="Zhang L."/>
            <person name="Zhang J."/>
            <person name="Zhu Y."/>
            <person name="Muzny D.M."/>
            <person name="Weinstock G."/>
            <person name="Gibbs R.A."/>
        </authorList>
    </citation>
    <scope>NUCLEOTIDE SEQUENCE [LARGE SCALE GENOMIC DNA]</scope>
    <source>
        <strain evidence="2">LSR1</strain>
    </source>
</reference>
<dbReference type="Proteomes" id="UP000007819">
    <property type="component" value="Unassembled WGS sequence"/>
</dbReference>
<evidence type="ECO:0000313" key="1">
    <source>
        <dbReference type="EnsemblMetazoa" id="XP_029347908.1"/>
    </source>
</evidence>
<proteinExistence type="predicted"/>
<name>A0A8R2JUS3_ACYPI</name>